<dbReference type="EMBL" id="GG745396">
    <property type="protein sequence ID" value="KNE73359.1"/>
    <property type="molecule type" value="Genomic_DNA"/>
</dbReference>
<protein>
    <submittedName>
        <fullName evidence="1">Uncharacterized protein</fullName>
    </submittedName>
</protein>
<dbReference type="VEuPathDB" id="FungiDB:AMAG_17510"/>
<organism evidence="1 2">
    <name type="scientific">Allomyces macrogynus (strain ATCC 38327)</name>
    <name type="common">Allomyces javanicus var. macrogynus</name>
    <dbReference type="NCBI Taxonomy" id="578462"/>
    <lineage>
        <taxon>Eukaryota</taxon>
        <taxon>Fungi</taxon>
        <taxon>Fungi incertae sedis</taxon>
        <taxon>Blastocladiomycota</taxon>
        <taxon>Blastocladiomycetes</taxon>
        <taxon>Blastocladiales</taxon>
        <taxon>Blastocladiaceae</taxon>
        <taxon>Allomyces</taxon>
    </lineage>
</organism>
<dbReference type="AlphaFoldDB" id="A0A0L0TFH3"/>
<gene>
    <name evidence="1" type="ORF">AMAG_17510</name>
</gene>
<evidence type="ECO:0000313" key="1">
    <source>
        <dbReference type="EMBL" id="KNE73359.1"/>
    </source>
</evidence>
<reference evidence="2" key="2">
    <citation type="submission" date="2009-11" db="EMBL/GenBank/DDBJ databases">
        <title>The Genome Sequence of Allomyces macrogynus strain ATCC 38327.</title>
        <authorList>
            <consortium name="The Broad Institute Genome Sequencing Platform"/>
            <person name="Russ C."/>
            <person name="Cuomo C."/>
            <person name="Shea T."/>
            <person name="Young S.K."/>
            <person name="Zeng Q."/>
            <person name="Koehrsen M."/>
            <person name="Haas B."/>
            <person name="Borodovsky M."/>
            <person name="Guigo R."/>
            <person name="Alvarado L."/>
            <person name="Berlin A."/>
            <person name="Borenstein D."/>
            <person name="Chen Z."/>
            <person name="Engels R."/>
            <person name="Freedman E."/>
            <person name="Gellesch M."/>
            <person name="Goldberg J."/>
            <person name="Griggs A."/>
            <person name="Gujja S."/>
            <person name="Heiman D."/>
            <person name="Hepburn T."/>
            <person name="Howarth C."/>
            <person name="Jen D."/>
            <person name="Larson L."/>
            <person name="Lewis B."/>
            <person name="Mehta T."/>
            <person name="Park D."/>
            <person name="Pearson M."/>
            <person name="Roberts A."/>
            <person name="Saif S."/>
            <person name="Shenoy N."/>
            <person name="Sisk P."/>
            <person name="Stolte C."/>
            <person name="Sykes S."/>
            <person name="Walk T."/>
            <person name="White J."/>
            <person name="Yandava C."/>
            <person name="Burger G."/>
            <person name="Gray M.W."/>
            <person name="Holland P.W.H."/>
            <person name="King N."/>
            <person name="Lang F.B.F."/>
            <person name="Roger A.J."/>
            <person name="Ruiz-Trillo I."/>
            <person name="Lander E."/>
            <person name="Nusbaum C."/>
        </authorList>
    </citation>
    <scope>NUCLEOTIDE SEQUENCE [LARGE SCALE GENOMIC DNA]</scope>
    <source>
        <strain evidence="2">ATCC 38327</strain>
    </source>
</reference>
<name>A0A0L0TFH3_ALLM3</name>
<dbReference type="Proteomes" id="UP000054350">
    <property type="component" value="Unassembled WGS sequence"/>
</dbReference>
<keyword evidence="2" id="KW-1185">Reference proteome</keyword>
<accession>A0A0L0TFH3</accession>
<sequence length="116" mass="12542">MATSTTTAQVTKIVDRLTLQDICVCAIAHARTTNATTLRSWTLDTTSSLRTRRRQVDLLIDLLAGADNLFVNMFQPAVNGARLPGSPGVQVKRHGQLQTVQAAGSILGSRAIGWRK</sequence>
<evidence type="ECO:0000313" key="2">
    <source>
        <dbReference type="Proteomes" id="UP000054350"/>
    </source>
</evidence>
<reference evidence="1 2" key="1">
    <citation type="submission" date="2009-11" db="EMBL/GenBank/DDBJ databases">
        <title>Annotation of Allomyces macrogynus ATCC 38327.</title>
        <authorList>
            <consortium name="The Broad Institute Genome Sequencing Platform"/>
            <person name="Russ C."/>
            <person name="Cuomo C."/>
            <person name="Burger G."/>
            <person name="Gray M.W."/>
            <person name="Holland P.W.H."/>
            <person name="King N."/>
            <person name="Lang F.B.F."/>
            <person name="Roger A.J."/>
            <person name="Ruiz-Trillo I."/>
            <person name="Young S.K."/>
            <person name="Zeng Q."/>
            <person name="Gargeya S."/>
            <person name="Fitzgerald M."/>
            <person name="Haas B."/>
            <person name="Abouelleil A."/>
            <person name="Alvarado L."/>
            <person name="Arachchi H.M."/>
            <person name="Berlin A."/>
            <person name="Chapman S.B."/>
            <person name="Gearin G."/>
            <person name="Goldberg J."/>
            <person name="Griggs A."/>
            <person name="Gujja S."/>
            <person name="Hansen M."/>
            <person name="Heiman D."/>
            <person name="Howarth C."/>
            <person name="Larimer J."/>
            <person name="Lui A."/>
            <person name="MacDonald P.J.P."/>
            <person name="McCowen C."/>
            <person name="Montmayeur A."/>
            <person name="Murphy C."/>
            <person name="Neiman D."/>
            <person name="Pearson M."/>
            <person name="Priest M."/>
            <person name="Roberts A."/>
            <person name="Saif S."/>
            <person name="Shea T."/>
            <person name="Sisk P."/>
            <person name="Stolte C."/>
            <person name="Sykes S."/>
            <person name="Wortman J."/>
            <person name="Nusbaum C."/>
            <person name="Birren B."/>
        </authorList>
    </citation>
    <scope>NUCLEOTIDE SEQUENCE [LARGE SCALE GENOMIC DNA]</scope>
    <source>
        <strain evidence="1 2">ATCC 38327</strain>
    </source>
</reference>
<proteinExistence type="predicted"/>